<gene>
    <name evidence="1" type="ORF">UR89_C0039G0006</name>
</gene>
<name>A0A0G0CXU3_9BACT</name>
<evidence type="ECO:0000313" key="2">
    <source>
        <dbReference type="Proteomes" id="UP000034536"/>
    </source>
</evidence>
<comment type="caution">
    <text evidence="1">The sequence shown here is derived from an EMBL/GenBank/DDBJ whole genome shotgun (WGS) entry which is preliminary data.</text>
</comment>
<dbReference type="Proteomes" id="UP000034536">
    <property type="component" value="Unassembled WGS sequence"/>
</dbReference>
<reference evidence="1 2" key="1">
    <citation type="journal article" date="2015" name="Nature">
        <title>rRNA introns, odd ribosomes, and small enigmatic genomes across a large radiation of phyla.</title>
        <authorList>
            <person name="Brown C.T."/>
            <person name="Hug L.A."/>
            <person name="Thomas B.C."/>
            <person name="Sharon I."/>
            <person name="Castelle C.J."/>
            <person name="Singh A."/>
            <person name="Wilkins M.J."/>
            <person name="Williams K.H."/>
            <person name="Banfield J.F."/>
        </authorList>
    </citation>
    <scope>NUCLEOTIDE SEQUENCE [LARGE SCALE GENOMIC DNA]</scope>
</reference>
<accession>A0A0G0CXU3</accession>
<sequence>MIKTFEEAEKFIYKYIDTDPK</sequence>
<protein>
    <submittedName>
        <fullName evidence="1">Uncharacterized protein</fullName>
    </submittedName>
</protein>
<proteinExistence type="predicted"/>
<dbReference type="EMBL" id="LBQX01000039">
    <property type="protein sequence ID" value="KKP85893.1"/>
    <property type="molecule type" value="Genomic_DNA"/>
</dbReference>
<evidence type="ECO:0000313" key="1">
    <source>
        <dbReference type="EMBL" id="KKP85893.1"/>
    </source>
</evidence>
<dbReference type="AlphaFoldDB" id="A0A0G0CXU3"/>
<feature type="non-terminal residue" evidence="1">
    <location>
        <position position="21"/>
    </location>
</feature>
<organism evidence="1 2">
    <name type="scientific">Candidatus Roizmanbacteria bacterium GW2011_GWA2_35_8</name>
    <dbReference type="NCBI Taxonomy" id="1618479"/>
    <lineage>
        <taxon>Bacteria</taxon>
        <taxon>Candidatus Roizmaniibacteriota</taxon>
    </lineage>
</organism>